<evidence type="ECO:0000313" key="2">
    <source>
        <dbReference type="Proteomes" id="UP000053825"/>
    </source>
</evidence>
<proteinExistence type="predicted"/>
<organism evidence="1 2">
    <name type="scientific">Habropoda laboriosa</name>
    <dbReference type="NCBI Taxonomy" id="597456"/>
    <lineage>
        <taxon>Eukaryota</taxon>
        <taxon>Metazoa</taxon>
        <taxon>Ecdysozoa</taxon>
        <taxon>Arthropoda</taxon>
        <taxon>Hexapoda</taxon>
        <taxon>Insecta</taxon>
        <taxon>Pterygota</taxon>
        <taxon>Neoptera</taxon>
        <taxon>Endopterygota</taxon>
        <taxon>Hymenoptera</taxon>
        <taxon>Apocrita</taxon>
        <taxon>Aculeata</taxon>
        <taxon>Apoidea</taxon>
        <taxon>Anthophila</taxon>
        <taxon>Apidae</taxon>
        <taxon>Habropoda</taxon>
    </lineage>
</organism>
<sequence>MTIEQEYLPRQTTLIENIKLLCYLIKDKGKKPCLKEEEVTRKKKLADVARNVEKATVEVTQWTFAVLEKRLDFKQFQRNVEIDWKAAELAKKNIEENSKEVLRAESAKFSSAMSAVNLQSKTRKKSMQTEMQLLDSRLKSINEIRCWRKNDLYNAR</sequence>
<dbReference type="Proteomes" id="UP000053825">
    <property type="component" value="Unassembled WGS sequence"/>
</dbReference>
<dbReference type="OrthoDB" id="536093at2759"/>
<dbReference type="EMBL" id="KQ414868">
    <property type="protein sequence ID" value="KOC59982.1"/>
    <property type="molecule type" value="Genomic_DNA"/>
</dbReference>
<dbReference type="AlphaFoldDB" id="A0A0L7QMV4"/>
<gene>
    <name evidence="1" type="ORF">WH47_09163</name>
</gene>
<keyword evidence="2" id="KW-1185">Reference proteome</keyword>
<name>A0A0L7QMV4_9HYME</name>
<reference evidence="1 2" key="1">
    <citation type="submission" date="2015-07" db="EMBL/GenBank/DDBJ databases">
        <title>The genome of Habropoda laboriosa.</title>
        <authorList>
            <person name="Pan H."/>
            <person name="Kapheim K."/>
        </authorList>
    </citation>
    <scope>NUCLEOTIDE SEQUENCE [LARGE SCALE GENOMIC DNA]</scope>
    <source>
        <strain evidence="1">0110345459</strain>
    </source>
</reference>
<evidence type="ECO:0000313" key="1">
    <source>
        <dbReference type="EMBL" id="KOC59982.1"/>
    </source>
</evidence>
<accession>A0A0L7QMV4</accession>
<protein>
    <submittedName>
        <fullName evidence="1">Uncharacterized protein</fullName>
    </submittedName>
</protein>